<dbReference type="Proteomes" id="UP000050741">
    <property type="component" value="Unassembled WGS sequence"/>
</dbReference>
<accession>A0A183C8R3</accession>
<evidence type="ECO:0000313" key="1">
    <source>
        <dbReference type="Proteomes" id="UP000050741"/>
    </source>
</evidence>
<dbReference type="WBParaSite" id="GPLIN_000925900">
    <property type="protein sequence ID" value="GPLIN_000925900"/>
    <property type="gene ID" value="GPLIN_000925900"/>
</dbReference>
<keyword evidence="1" id="KW-1185">Reference proteome</keyword>
<name>A0A183C8R3_GLOPA</name>
<proteinExistence type="predicted"/>
<protein>
    <submittedName>
        <fullName evidence="2">Uncharacterized protein</fullName>
    </submittedName>
</protein>
<organism evidence="1 2">
    <name type="scientific">Globodera pallida</name>
    <name type="common">Potato cyst nematode worm</name>
    <name type="synonym">Heterodera pallida</name>
    <dbReference type="NCBI Taxonomy" id="36090"/>
    <lineage>
        <taxon>Eukaryota</taxon>
        <taxon>Metazoa</taxon>
        <taxon>Ecdysozoa</taxon>
        <taxon>Nematoda</taxon>
        <taxon>Chromadorea</taxon>
        <taxon>Rhabditida</taxon>
        <taxon>Tylenchina</taxon>
        <taxon>Tylenchomorpha</taxon>
        <taxon>Tylenchoidea</taxon>
        <taxon>Heteroderidae</taxon>
        <taxon>Heteroderinae</taxon>
        <taxon>Globodera</taxon>
    </lineage>
</organism>
<evidence type="ECO:0000313" key="2">
    <source>
        <dbReference type="WBParaSite" id="GPLIN_000925900"/>
    </source>
</evidence>
<reference evidence="1" key="1">
    <citation type="submission" date="2014-05" db="EMBL/GenBank/DDBJ databases">
        <title>The genome and life-stage specific transcriptomes of Globodera pallida elucidate key aspects of plant parasitism by a cyst nematode.</title>
        <authorList>
            <person name="Cotton J.A."/>
            <person name="Lilley C.J."/>
            <person name="Jones L.M."/>
            <person name="Kikuchi T."/>
            <person name="Reid A.J."/>
            <person name="Thorpe P."/>
            <person name="Tsai I.J."/>
            <person name="Beasley H."/>
            <person name="Blok V."/>
            <person name="Cock P.J.A."/>
            <person name="Van den Akker S.E."/>
            <person name="Holroyd N."/>
            <person name="Hunt M."/>
            <person name="Mantelin S."/>
            <person name="Naghra H."/>
            <person name="Pain A."/>
            <person name="Palomares-Rius J.E."/>
            <person name="Zarowiecki M."/>
            <person name="Berriman M."/>
            <person name="Jones J.T."/>
            <person name="Urwin P.E."/>
        </authorList>
    </citation>
    <scope>NUCLEOTIDE SEQUENCE [LARGE SCALE GENOMIC DNA]</scope>
    <source>
        <strain evidence="1">Lindley</strain>
    </source>
</reference>
<reference evidence="2" key="2">
    <citation type="submission" date="2016-06" db="UniProtKB">
        <authorList>
            <consortium name="WormBaseParasite"/>
        </authorList>
    </citation>
    <scope>IDENTIFICATION</scope>
</reference>
<sequence>MGHNSLTIPIKKLIRHSAKCRNKAEIHVSTGRQLSFNKIEAYCALTAYWVPSVFEAALGLNSVIGPAAPSAFAFVLALLLMQIVHLMAQ</sequence>
<dbReference type="AlphaFoldDB" id="A0A183C8R3"/>